<evidence type="ECO:0000313" key="3">
    <source>
        <dbReference type="Proteomes" id="UP000000328"/>
    </source>
</evidence>
<gene>
    <name evidence="2" type="ordered locus">AMED_0878</name>
</gene>
<feature type="transmembrane region" description="Helical" evidence="1">
    <location>
        <begin position="21"/>
        <end position="42"/>
    </location>
</feature>
<keyword evidence="1" id="KW-0812">Transmembrane</keyword>
<dbReference type="Proteomes" id="UP000000328">
    <property type="component" value="Chromosome"/>
</dbReference>
<organism evidence="2 3">
    <name type="scientific">Amycolatopsis mediterranei (strain U-32)</name>
    <dbReference type="NCBI Taxonomy" id="749927"/>
    <lineage>
        <taxon>Bacteria</taxon>
        <taxon>Bacillati</taxon>
        <taxon>Actinomycetota</taxon>
        <taxon>Actinomycetes</taxon>
        <taxon>Pseudonocardiales</taxon>
        <taxon>Pseudonocardiaceae</taxon>
        <taxon>Amycolatopsis</taxon>
    </lineage>
</organism>
<name>A0A0H3CVN0_AMYMU</name>
<dbReference type="HOGENOM" id="CLU_2731088_0_0_11"/>
<evidence type="ECO:0000256" key="1">
    <source>
        <dbReference type="SAM" id="Phobius"/>
    </source>
</evidence>
<evidence type="ECO:0000313" key="2">
    <source>
        <dbReference type="EMBL" id="ADJ42697.1"/>
    </source>
</evidence>
<dbReference type="AlphaFoldDB" id="A0A0H3CVN0"/>
<proteinExistence type="predicted"/>
<reference evidence="2 3" key="1">
    <citation type="journal article" date="2010" name="Cell Res.">
        <title>Complete genome sequence of the rifamycin SV-producing Amycolatopsis mediterranei U32 revealed its genetic characteristics in phylogeny and metabolism.</title>
        <authorList>
            <person name="Zhao W."/>
            <person name="Zhong Y."/>
            <person name="Yuan H."/>
            <person name="Wang J."/>
            <person name="Zheng H."/>
            <person name="Wang Y."/>
            <person name="Cen X."/>
            <person name="Xu F."/>
            <person name="Bai J."/>
            <person name="Han X."/>
            <person name="Lu G."/>
            <person name="Zhu Y."/>
            <person name="Shao Z."/>
            <person name="Yan H."/>
            <person name="Li C."/>
            <person name="Peng N."/>
            <person name="Zhang Z."/>
            <person name="Zhang Y."/>
            <person name="Lin W."/>
            <person name="Fan Y."/>
            <person name="Qin Z."/>
            <person name="Hu Y."/>
            <person name="Zhu B."/>
            <person name="Wang S."/>
            <person name="Ding X."/>
            <person name="Zhao G.P."/>
        </authorList>
    </citation>
    <scope>NUCLEOTIDE SEQUENCE [LARGE SCALE GENOMIC DNA]</scope>
    <source>
        <strain evidence="3">U-32</strain>
    </source>
</reference>
<accession>A0A0H3CVN0</accession>
<dbReference type="EMBL" id="CP002000">
    <property type="protein sequence ID" value="ADJ42697.1"/>
    <property type="molecule type" value="Genomic_DNA"/>
</dbReference>
<keyword evidence="1" id="KW-1133">Transmembrane helix</keyword>
<sequence>MRRHAHRRRSGRAGFTAGAGAHVFFFGGTPSCFVFLFAAGALDVSTCASVDTGTAVDGGGPELPHAGVHHQ</sequence>
<dbReference type="KEGG" id="amd:AMED_0878"/>
<protein>
    <submittedName>
        <fullName evidence="2">Uncharacterized protein</fullName>
    </submittedName>
</protein>
<keyword evidence="1" id="KW-0472">Membrane</keyword>